<comment type="caution">
    <text evidence="3">The sequence shown here is derived from an EMBL/GenBank/DDBJ whole genome shotgun (WGS) entry which is preliminary data.</text>
</comment>
<feature type="compositionally biased region" description="Low complexity" evidence="1">
    <location>
        <begin position="27"/>
        <end position="43"/>
    </location>
</feature>
<gene>
    <name evidence="3" type="ORF">TR69_WS6001001152</name>
</gene>
<evidence type="ECO:0000256" key="1">
    <source>
        <dbReference type="SAM" id="MobiDB-lite"/>
    </source>
</evidence>
<feature type="signal peptide" evidence="2">
    <location>
        <begin position="1"/>
        <end position="19"/>
    </location>
</feature>
<proteinExistence type="predicted"/>
<evidence type="ECO:0000313" key="4">
    <source>
        <dbReference type="Proteomes" id="UP000070457"/>
    </source>
</evidence>
<accession>A0A136LWY0</accession>
<evidence type="ECO:0000313" key="3">
    <source>
        <dbReference type="EMBL" id="KXK26158.1"/>
    </source>
</evidence>
<organism evidence="3 4">
    <name type="scientific">candidate division WS6 bacterium OLB20</name>
    <dbReference type="NCBI Taxonomy" id="1617426"/>
    <lineage>
        <taxon>Bacteria</taxon>
        <taxon>Candidatus Dojkabacteria</taxon>
    </lineage>
</organism>
<dbReference type="Proteomes" id="UP000070457">
    <property type="component" value="Unassembled WGS sequence"/>
</dbReference>
<evidence type="ECO:0008006" key="5">
    <source>
        <dbReference type="Google" id="ProtNLM"/>
    </source>
</evidence>
<keyword evidence="2" id="KW-0732">Signal</keyword>
<evidence type="ECO:0000256" key="2">
    <source>
        <dbReference type="SAM" id="SignalP"/>
    </source>
</evidence>
<feature type="region of interest" description="Disordered" evidence="1">
    <location>
        <begin position="22"/>
        <end position="46"/>
    </location>
</feature>
<dbReference type="PROSITE" id="PS51257">
    <property type="entry name" value="PROKAR_LIPOPROTEIN"/>
    <property type="match status" value="1"/>
</dbReference>
<reference evidence="3 4" key="1">
    <citation type="submission" date="2015-02" db="EMBL/GenBank/DDBJ databases">
        <title>Improved understanding of the partial-nitritation anammox process through 23 genomes representing the majority of the microbial community.</title>
        <authorList>
            <person name="Speth D.R."/>
            <person name="In T Zandt M."/>
            <person name="Guerrero Cruz S."/>
            <person name="Jetten M.S."/>
            <person name="Dutilh B.E."/>
        </authorList>
    </citation>
    <scope>NUCLEOTIDE SEQUENCE [LARGE SCALE GENOMIC DNA]</scope>
    <source>
        <strain evidence="3">OLB20</strain>
    </source>
</reference>
<protein>
    <recommendedName>
        <fullName evidence="5">Lipoprotein</fullName>
    </recommendedName>
</protein>
<name>A0A136LWY0_9BACT</name>
<sequence>MSKCISLVTLALLLSACSAGNPSVSPGSDTGTTTMDTETTVSEIPETTPVRRVENCFITAQDQLPSNWPDDIPFYSGSTVTEVKCSPNDSDNFSVRSTSPDNPEQIFTFFSEEVERETWRISSAADAGPYETYNYYKTISADKTGRQLLLDIRRPVGSNLVEIIYRERVF</sequence>
<feature type="chain" id="PRO_5007475335" description="Lipoprotein" evidence="2">
    <location>
        <begin position="20"/>
        <end position="170"/>
    </location>
</feature>
<dbReference type="AlphaFoldDB" id="A0A136LWY0"/>
<dbReference type="EMBL" id="JYNZ01000004">
    <property type="protein sequence ID" value="KXK26158.1"/>
    <property type="molecule type" value="Genomic_DNA"/>
</dbReference>